<dbReference type="AlphaFoldDB" id="E1JUD3"/>
<proteinExistence type="predicted"/>
<dbReference type="RefSeq" id="WP_005992115.1">
    <property type="nucleotide sequence ID" value="NZ_AECZ01000006.1"/>
</dbReference>
<dbReference type="GO" id="GO:0032259">
    <property type="term" value="P:methylation"/>
    <property type="evidence" value="ECO:0007669"/>
    <property type="project" value="UniProtKB-KW"/>
</dbReference>
<sequence length="346" mass="38350">MRLLVWGTGSRAKQSVPALRTEAMEIVAFIDSFDSGGFFSGKPVLSPGQAAALKPGIDYDGVYIASYFAEEISATAESLGFPKSLFLPECFPHFLRYKERLGEEQFLRLLAVPWWYHAFEILPGIMTPGVCRYKPHLLEHPLARHVAGKRVLDIGAWDGPYTLEMARRGARVTAFDIQPPQQSGFDAMRALNGIDAAHICESVYNLAPDAHGRFDVVLFFGVYYHLRSPLLAIANINAVLEDGGLVFVEGAVLEGAGHVDAYCADNADSIANVAAMPMAYYVKDIFQDHWSNWWVPNMACLRHWFTSSGFTVEHEALFENDSRGYLIARKVGPVPPEHTVLDGPRS</sequence>
<dbReference type="Gene3D" id="3.40.50.720">
    <property type="entry name" value="NAD(P)-binding Rossmann-like Domain"/>
    <property type="match status" value="1"/>
</dbReference>
<dbReference type="InterPro" id="IPR029063">
    <property type="entry name" value="SAM-dependent_MTases_sf"/>
</dbReference>
<dbReference type="CDD" id="cd02440">
    <property type="entry name" value="AdoMet_MTases"/>
    <property type="match status" value="1"/>
</dbReference>
<dbReference type="GO" id="GO:0008168">
    <property type="term" value="F:methyltransferase activity"/>
    <property type="evidence" value="ECO:0007669"/>
    <property type="project" value="UniProtKB-KW"/>
</dbReference>
<dbReference type="Pfam" id="PF13489">
    <property type="entry name" value="Methyltransf_23"/>
    <property type="match status" value="1"/>
</dbReference>
<dbReference type="STRING" id="596151.DesfrDRAFT_1232"/>
<accession>E1JUD3</accession>
<evidence type="ECO:0000313" key="1">
    <source>
        <dbReference type="EMBL" id="EFL52063.1"/>
    </source>
</evidence>
<dbReference type="eggNOG" id="COG0742">
    <property type="taxonomic scope" value="Bacteria"/>
</dbReference>
<protein>
    <submittedName>
        <fullName evidence="1">Methyltransferase type 11</fullName>
    </submittedName>
</protein>
<name>E1JUD3_SOLFR</name>
<keyword evidence="1" id="KW-0489">Methyltransferase</keyword>
<dbReference type="EMBL" id="AECZ01000006">
    <property type="protein sequence ID" value="EFL52063.1"/>
    <property type="molecule type" value="Genomic_DNA"/>
</dbReference>
<dbReference type="Proteomes" id="UP000006250">
    <property type="component" value="Unassembled WGS sequence"/>
</dbReference>
<keyword evidence="1" id="KW-0808">Transferase</keyword>
<reference evidence="1 2" key="1">
    <citation type="submission" date="2010-08" db="EMBL/GenBank/DDBJ databases">
        <title>The draft genome of Desulfovibrio fructosovorans JJ.</title>
        <authorList>
            <consortium name="US DOE Joint Genome Institute (JGI-PGF)"/>
            <person name="Lucas S."/>
            <person name="Copeland A."/>
            <person name="Lapidus A."/>
            <person name="Cheng J.-F."/>
            <person name="Bruce D."/>
            <person name="Goodwin L."/>
            <person name="Pitluck S."/>
            <person name="Land M.L."/>
            <person name="Hauser L."/>
            <person name="Chang Y.-J."/>
            <person name="Jeffries C."/>
            <person name="Wall J.D."/>
            <person name="Stahl D.A."/>
            <person name="Arkin A.P."/>
            <person name="Dehal P."/>
            <person name="Stolyar S.M."/>
            <person name="Hazen T.C."/>
            <person name="Woyke T.J."/>
        </authorList>
    </citation>
    <scope>NUCLEOTIDE SEQUENCE [LARGE SCALE GENOMIC DNA]</scope>
    <source>
        <strain evidence="1 2">JJ</strain>
    </source>
</reference>
<gene>
    <name evidence="1" type="ORF">DesfrDRAFT_1232</name>
</gene>
<dbReference type="SUPFAM" id="SSF53335">
    <property type="entry name" value="S-adenosyl-L-methionine-dependent methyltransferases"/>
    <property type="match status" value="2"/>
</dbReference>
<comment type="caution">
    <text evidence="1">The sequence shown here is derived from an EMBL/GenBank/DDBJ whole genome shotgun (WGS) entry which is preliminary data.</text>
</comment>
<dbReference type="OrthoDB" id="9765084at2"/>
<evidence type="ECO:0000313" key="2">
    <source>
        <dbReference type="Proteomes" id="UP000006250"/>
    </source>
</evidence>
<organism evidence="1 2">
    <name type="scientific">Solidesulfovibrio fructosivorans JJ]</name>
    <dbReference type="NCBI Taxonomy" id="596151"/>
    <lineage>
        <taxon>Bacteria</taxon>
        <taxon>Pseudomonadati</taxon>
        <taxon>Thermodesulfobacteriota</taxon>
        <taxon>Desulfovibrionia</taxon>
        <taxon>Desulfovibrionales</taxon>
        <taxon>Desulfovibrionaceae</taxon>
        <taxon>Solidesulfovibrio</taxon>
    </lineage>
</organism>
<keyword evidence="2" id="KW-1185">Reference proteome</keyword>
<dbReference type="Gene3D" id="3.40.50.150">
    <property type="entry name" value="Vaccinia Virus protein VP39"/>
    <property type="match status" value="1"/>
</dbReference>